<dbReference type="Pfam" id="PF11678">
    <property type="entry name" value="Tle3_C"/>
    <property type="match status" value="1"/>
</dbReference>
<evidence type="ECO:0000313" key="5">
    <source>
        <dbReference type="Proteomes" id="UP000237073"/>
    </source>
</evidence>
<proteinExistence type="predicted"/>
<evidence type="ECO:0000256" key="1">
    <source>
        <dbReference type="SAM" id="MobiDB-lite"/>
    </source>
</evidence>
<evidence type="ECO:0000313" key="6">
    <source>
        <dbReference type="Proteomes" id="UP000247005"/>
    </source>
</evidence>
<gene>
    <name evidence="4" type="ORF">CHU32_00920</name>
    <name evidence="3" type="ORF">CHU33_00920</name>
</gene>
<evidence type="ECO:0000259" key="2">
    <source>
        <dbReference type="Pfam" id="PF11678"/>
    </source>
</evidence>
<dbReference type="Proteomes" id="UP000237073">
    <property type="component" value="Unassembled WGS sequence"/>
</dbReference>
<dbReference type="OrthoDB" id="8829067at2"/>
<protein>
    <recommendedName>
        <fullName evidence="2">Antibacterial effector protein Tle3 C-terminal domain-containing protein</fullName>
    </recommendedName>
</protein>
<accession>A0A2P5GW15</accession>
<dbReference type="AlphaFoldDB" id="A0A2P5GW15"/>
<feature type="domain" description="Antibacterial effector protein Tle3 C-terminal" evidence="2">
    <location>
        <begin position="10"/>
        <end position="56"/>
    </location>
</feature>
<keyword evidence="5" id="KW-1185">Reference proteome</keyword>
<evidence type="ECO:0000313" key="3">
    <source>
        <dbReference type="EMBL" id="POP47737.1"/>
    </source>
</evidence>
<organism evidence="4 6">
    <name type="scientific">Superficieibacter electus</name>
    <dbReference type="NCBI Taxonomy" id="2022662"/>
    <lineage>
        <taxon>Bacteria</taxon>
        <taxon>Pseudomonadati</taxon>
        <taxon>Pseudomonadota</taxon>
        <taxon>Gammaproteobacteria</taxon>
        <taxon>Enterobacterales</taxon>
        <taxon>Enterobacteriaceae</taxon>
        <taxon>Superficieibacter</taxon>
    </lineage>
</organism>
<dbReference type="EMBL" id="PQGD01000001">
    <property type="protein sequence ID" value="POP50749.1"/>
    <property type="molecule type" value="Genomic_DNA"/>
</dbReference>
<dbReference type="InterPro" id="IPR021692">
    <property type="entry name" value="Tle3_C"/>
</dbReference>
<reference evidence="5 6" key="1">
    <citation type="submission" date="2018-01" db="EMBL/GenBank/DDBJ databases">
        <title>Superficieibacter electus gen. nov., sp. nov., an extended-spectrum beta-lactamase possessing member of the Enterobacteriaceae family, isolated from intensive care unit surfaces.</title>
        <authorList>
            <person name="Potter R.F."/>
            <person name="D'Souza A.W."/>
        </authorList>
    </citation>
    <scope>NUCLEOTIDE SEQUENCE [LARGE SCALE GENOMIC DNA]</scope>
    <source>
        <strain evidence="4 6">BP-1</strain>
        <strain evidence="3 5">BP-2</strain>
    </source>
</reference>
<comment type="caution">
    <text evidence="4">The sequence shown here is derived from an EMBL/GenBank/DDBJ whole genome shotgun (WGS) entry which is preliminary data.</text>
</comment>
<feature type="region of interest" description="Disordered" evidence="1">
    <location>
        <begin position="84"/>
        <end position="104"/>
    </location>
</feature>
<name>A0A2P5GW15_9ENTR</name>
<dbReference type="Proteomes" id="UP000247005">
    <property type="component" value="Unassembled WGS sequence"/>
</dbReference>
<dbReference type="RefSeq" id="WP_103674210.1">
    <property type="nucleotide sequence ID" value="NZ_PQGD01000001.1"/>
</dbReference>
<evidence type="ECO:0000313" key="4">
    <source>
        <dbReference type="EMBL" id="POP50749.1"/>
    </source>
</evidence>
<dbReference type="EMBL" id="PQGE01000001">
    <property type="protein sequence ID" value="POP47737.1"/>
    <property type="molecule type" value="Genomic_DNA"/>
</dbReference>
<sequence>MNKMLENGTTYSQHSSIVSNIDASEKAMAYDLAIGQCQAFNHMALWKELLLLADWRRPDNPDVDTKAYYANGILPASFKKMMNKPEVGKQPMPTGKDGVVNDYGPRRKIDWRNGNLLAVTQWDQPEPLQCK</sequence>